<evidence type="ECO:0000256" key="2">
    <source>
        <dbReference type="ARBA" id="ARBA00023002"/>
    </source>
</evidence>
<dbReference type="EMBL" id="LR743507">
    <property type="protein sequence ID" value="CAA2102247.1"/>
    <property type="molecule type" value="Genomic_DNA"/>
</dbReference>
<keyword evidence="1" id="KW-0479">Metal-binding</keyword>
<organism evidence="4">
    <name type="scientific">Variovorax paradoxus</name>
    <dbReference type="NCBI Taxonomy" id="34073"/>
    <lineage>
        <taxon>Bacteria</taxon>
        <taxon>Pseudomonadati</taxon>
        <taxon>Pseudomonadota</taxon>
        <taxon>Betaproteobacteria</taxon>
        <taxon>Burkholderiales</taxon>
        <taxon>Comamonadaceae</taxon>
        <taxon>Variovorax</taxon>
    </lineage>
</organism>
<keyword evidence="3" id="KW-0520">NAD</keyword>
<protein>
    <submittedName>
        <fullName evidence="4">4-hydroxythreonine-4-phosphate dehydrogenase 2</fullName>
        <ecNumber evidence="4">1.1.1.262</ecNumber>
    </submittedName>
</protein>
<proteinExistence type="predicted"/>
<dbReference type="EC" id="1.1.1.262" evidence="4"/>
<gene>
    <name evidence="4" type="primary">pdxA2_1</name>
    <name evidence="4" type="ORF">VVAX_01659</name>
</gene>
<keyword evidence="2 4" id="KW-0560">Oxidoreductase</keyword>
<sequence>MPTPSTTPRVTSAKPRLAVLLGDPGGVGPEMAVKLLARQRNLDAARVLLIADPVVLAAGERVAGVKLDPLQADSLGAVRFEDGRPTLLAHDWMNGQEAVPGESNEQSGRASFEALELATLAVRRGQADGILFAPLNKHSLRLGGLVHEDELRYMQERFAVSGFVCEFNLTGALWTSRVTSHIPLKDVASHITVDGVRDAVKIIAAALRRAGVAQPRIAVTGLNPHAGDGGSIGMEEIEIIAPAIEQLRGEGYDARGPFSPDTVFIGARRGDVDAVVSMYHDQGQIAMKLMGFEQGVTLHGGLPVPVATSASGSAFDIAGRGIAKIEGLQQAFDLCVRMAGGAPARSAEALTAAAG</sequence>
<dbReference type="Gene3D" id="3.40.718.10">
    <property type="entry name" value="Isopropylmalate Dehydrogenase"/>
    <property type="match status" value="1"/>
</dbReference>
<dbReference type="RefSeq" id="WP_339089344.1">
    <property type="nucleotide sequence ID" value="NZ_LR743507.1"/>
</dbReference>
<reference evidence="4" key="1">
    <citation type="submission" date="2019-12" db="EMBL/GenBank/DDBJ databases">
        <authorList>
            <person name="Cremers G."/>
        </authorList>
    </citation>
    <scope>NUCLEOTIDE SEQUENCE</scope>
    <source>
        <strain evidence="4">Vvax</strain>
    </source>
</reference>
<dbReference type="PANTHER" id="PTHR30004">
    <property type="entry name" value="4-HYDROXYTHREONINE-4-PHOSPHATE DEHYDROGENASE"/>
    <property type="match status" value="1"/>
</dbReference>
<dbReference type="PANTHER" id="PTHR30004:SF3">
    <property type="entry name" value="4-HYDROXYTHREONINE-4-PHOSPHATE DEHYDROGENASE 2-RELATED"/>
    <property type="match status" value="1"/>
</dbReference>
<dbReference type="AlphaFoldDB" id="A0A679J695"/>
<dbReference type="InterPro" id="IPR005255">
    <property type="entry name" value="PdxA_fam"/>
</dbReference>
<evidence type="ECO:0000313" key="4">
    <source>
        <dbReference type="EMBL" id="CAA2102247.1"/>
    </source>
</evidence>
<dbReference type="GO" id="GO:0046872">
    <property type="term" value="F:metal ion binding"/>
    <property type="evidence" value="ECO:0007669"/>
    <property type="project" value="UniProtKB-KW"/>
</dbReference>
<dbReference type="GO" id="GO:0050570">
    <property type="term" value="F:4-hydroxythreonine-4-phosphate dehydrogenase activity"/>
    <property type="evidence" value="ECO:0007669"/>
    <property type="project" value="UniProtKB-EC"/>
</dbReference>
<dbReference type="GO" id="GO:0051287">
    <property type="term" value="F:NAD binding"/>
    <property type="evidence" value="ECO:0007669"/>
    <property type="project" value="InterPro"/>
</dbReference>
<name>A0A679J695_VARPD</name>
<dbReference type="Pfam" id="PF04166">
    <property type="entry name" value="PdxA"/>
    <property type="match status" value="1"/>
</dbReference>
<evidence type="ECO:0000256" key="3">
    <source>
        <dbReference type="ARBA" id="ARBA00023027"/>
    </source>
</evidence>
<evidence type="ECO:0000256" key="1">
    <source>
        <dbReference type="ARBA" id="ARBA00022723"/>
    </source>
</evidence>
<accession>A0A679J695</accession>
<dbReference type="SUPFAM" id="SSF53659">
    <property type="entry name" value="Isocitrate/Isopropylmalate dehydrogenase-like"/>
    <property type="match status" value="1"/>
</dbReference>